<evidence type="ECO:0000313" key="2">
    <source>
        <dbReference type="EMBL" id="TWI69022.1"/>
    </source>
</evidence>
<dbReference type="OrthoDB" id="8909582at2"/>
<name>A0A562RIV6_9BURK</name>
<feature type="domain" description="KTSC" evidence="1">
    <location>
        <begin position="13"/>
        <end position="72"/>
    </location>
</feature>
<protein>
    <submittedName>
        <fullName evidence="2">KTSC domain-containing protein</fullName>
    </submittedName>
</protein>
<organism evidence="2 3">
    <name type="scientific">Pseudoduganella lurida</name>
    <dbReference type="NCBI Taxonomy" id="1036180"/>
    <lineage>
        <taxon>Bacteria</taxon>
        <taxon>Pseudomonadati</taxon>
        <taxon>Pseudomonadota</taxon>
        <taxon>Betaproteobacteria</taxon>
        <taxon>Burkholderiales</taxon>
        <taxon>Oxalobacteraceae</taxon>
        <taxon>Telluria group</taxon>
        <taxon>Pseudoduganella</taxon>
    </lineage>
</organism>
<proteinExistence type="predicted"/>
<gene>
    <name evidence="2" type="ORF">IP91_00087</name>
</gene>
<dbReference type="AlphaFoldDB" id="A0A562RIV6"/>
<dbReference type="InterPro" id="IPR025309">
    <property type="entry name" value="KTSC_dom"/>
</dbReference>
<dbReference type="Pfam" id="PF13619">
    <property type="entry name" value="KTSC"/>
    <property type="match status" value="1"/>
</dbReference>
<dbReference type="Proteomes" id="UP000318431">
    <property type="component" value="Unassembled WGS sequence"/>
</dbReference>
<sequence length="98" mass="10703">MPILHDIEMLPVDSSQIAAIGHSADSNTLAIQFKGRTGPGSVYHYQNFDAAAFEEFAAAESIGSHFYKHIKPHAAKYPYEKKADVIEVVDGADEEQPA</sequence>
<evidence type="ECO:0000313" key="3">
    <source>
        <dbReference type="Proteomes" id="UP000318431"/>
    </source>
</evidence>
<dbReference type="EMBL" id="VLLB01000001">
    <property type="protein sequence ID" value="TWI69022.1"/>
    <property type="molecule type" value="Genomic_DNA"/>
</dbReference>
<comment type="caution">
    <text evidence="2">The sequence shown here is derived from an EMBL/GenBank/DDBJ whole genome shotgun (WGS) entry which is preliminary data.</text>
</comment>
<keyword evidence="3" id="KW-1185">Reference proteome</keyword>
<reference evidence="2 3" key="1">
    <citation type="journal article" date="2015" name="Stand. Genomic Sci.">
        <title>Genomic Encyclopedia of Bacterial and Archaeal Type Strains, Phase III: the genomes of soil and plant-associated and newly described type strains.</title>
        <authorList>
            <person name="Whitman W.B."/>
            <person name="Woyke T."/>
            <person name="Klenk H.P."/>
            <person name="Zhou Y."/>
            <person name="Lilburn T.G."/>
            <person name="Beck B.J."/>
            <person name="De Vos P."/>
            <person name="Vandamme P."/>
            <person name="Eisen J.A."/>
            <person name="Garrity G."/>
            <person name="Hugenholtz P."/>
            <person name="Kyrpides N.C."/>
        </authorList>
    </citation>
    <scope>NUCLEOTIDE SEQUENCE [LARGE SCALE GENOMIC DNA]</scope>
    <source>
        <strain evidence="2 3">CGMCC 1.10822</strain>
    </source>
</reference>
<dbReference type="RefSeq" id="WP_145646695.1">
    <property type="nucleotide sequence ID" value="NZ_VLLB01000001.1"/>
</dbReference>
<evidence type="ECO:0000259" key="1">
    <source>
        <dbReference type="Pfam" id="PF13619"/>
    </source>
</evidence>
<accession>A0A562RIV6</accession>